<evidence type="ECO:0000256" key="3">
    <source>
        <dbReference type="ARBA" id="ARBA00022448"/>
    </source>
</evidence>
<dbReference type="GO" id="GO:0005886">
    <property type="term" value="C:plasma membrane"/>
    <property type="evidence" value="ECO:0007669"/>
    <property type="project" value="UniProtKB-SubCell"/>
</dbReference>
<evidence type="ECO:0000313" key="12">
    <source>
        <dbReference type="Proteomes" id="UP000182584"/>
    </source>
</evidence>
<evidence type="ECO:0000256" key="9">
    <source>
        <dbReference type="ARBA" id="ARBA00023136"/>
    </source>
</evidence>
<keyword evidence="9 10" id="KW-0472">Membrane</keyword>
<comment type="subcellular location">
    <subcellularLocation>
        <location evidence="1">Cell membrane</location>
        <topology evidence="1">Single-pass membrane protein</topology>
    </subcellularLocation>
</comment>
<dbReference type="NCBIfam" id="TIGR00739">
    <property type="entry name" value="yajC"/>
    <property type="match status" value="1"/>
</dbReference>
<feature type="transmembrane region" description="Helical" evidence="10">
    <location>
        <begin position="20"/>
        <end position="39"/>
    </location>
</feature>
<accession>A0A1H9UYD6</accession>
<keyword evidence="6" id="KW-0653">Protein transport</keyword>
<evidence type="ECO:0000256" key="6">
    <source>
        <dbReference type="ARBA" id="ARBA00022927"/>
    </source>
</evidence>
<dbReference type="SMART" id="SM01323">
    <property type="entry name" value="YajC"/>
    <property type="match status" value="1"/>
</dbReference>
<keyword evidence="5 10" id="KW-0812">Transmembrane</keyword>
<keyword evidence="7 10" id="KW-1133">Transmembrane helix</keyword>
<gene>
    <name evidence="11" type="ORF">SAMN04487884_12038</name>
</gene>
<keyword evidence="3" id="KW-0813">Transport</keyword>
<evidence type="ECO:0000313" key="11">
    <source>
        <dbReference type="EMBL" id="SES14341.1"/>
    </source>
</evidence>
<dbReference type="PRINTS" id="PR01853">
    <property type="entry name" value="YAJCTRNLCASE"/>
</dbReference>
<evidence type="ECO:0000256" key="10">
    <source>
        <dbReference type="SAM" id="Phobius"/>
    </source>
</evidence>
<dbReference type="AlphaFoldDB" id="A0A1H9UYD6"/>
<proteinExistence type="inferred from homology"/>
<dbReference type="GO" id="GO:0015031">
    <property type="term" value="P:protein transport"/>
    <property type="evidence" value="ECO:0007669"/>
    <property type="project" value="UniProtKB-KW"/>
</dbReference>
<comment type="similarity">
    <text evidence="2">Belongs to the YajC family.</text>
</comment>
<dbReference type="eggNOG" id="COG1862">
    <property type="taxonomic scope" value="Bacteria"/>
</dbReference>
<evidence type="ECO:0000256" key="4">
    <source>
        <dbReference type="ARBA" id="ARBA00022475"/>
    </source>
</evidence>
<dbReference type="PANTHER" id="PTHR33909">
    <property type="entry name" value="SEC TRANSLOCON ACCESSORY COMPLEX SUBUNIT YAJC"/>
    <property type="match status" value="1"/>
</dbReference>
<evidence type="ECO:0000256" key="1">
    <source>
        <dbReference type="ARBA" id="ARBA00004162"/>
    </source>
</evidence>
<protein>
    <submittedName>
        <fullName evidence="11">Preprotein translocase subunit YajC</fullName>
    </submittedName>
</protein>
<evidence type="ECO:0000256" key="2">
    <source>
        <dbReference type="ARBA" id="ARBA00006742"/>
    </source>
</evidence>
<dbReference type="Pfam" id="PF02699">
    <property type="entry name" value="YajC"/>
    <property type="match status" value="1"/>
</dbReference>
<keyword evidence="8" id="KW-0811">Translocation</keyword>
<dbReference type="EMBL" id="FOGJ01000020">
    <property type="protein sequence ID" value="SES14341.1"/>
    <property type="molecule type" value="Genomic_DNA"/>
</dbReference>
<dbReference type="Proteomes" id="UP000182584">
    <property type="component" value="Unassembled WGS sequence"/>
</dbReference>
<dbReference type="InterPro" id="IPR003849">
    <property type="entry name" value="Preprotein_translocase_YajC"/>
</dbReference>
<evidence type="ECO:0000256" key="7">
    <source>
        <dbReference type="ARBA" id="ARBA00022989"/>
    </source>
</evidence>
<evidence type="ECO:0000256" key="5">
    <source>
        <dbReference type="ARBA" id="ARBA00022692"/>
    </source>
</evidence>
<name>A0A1H9UYD6_BUTFI</name>
<keyword evidence="4" id="KW-1003">Cell membrane</keyword>
<sequence>MYSDLFKMAATAADATPVGMSYYLIILVVMFAFMYFIMIRPQRKQEKEKAAMMAALAVGDSVRTTGGFIGTVIDIHDNMVIIEFGNNKNCRIPMVKEAIVEIEKPEDAVKPVETKADKKKKD</sequence>
<dbReference type="PANTHER" id="PTHR33909:SF1">
    <property type="entry name" value="SEC TRANSLOCON ACCESSORY COMPLEX SUBUNIT YAJC"/>
    <property type="match status" value="1"/>
</dbReference>
<organism evidence="11 12">
    <name type="scientific">Butyrivibrio fibrisolvens</name>
    <dbReference type="NCBI Taxonomy" id="831"/>
    <lineage>
        <taxon>Bacteria</taxon>
        <taxon>Bacillati</taxon>
        <taxon>Bacillota</taxon>
        <taxon>Clostridia</taxon>
        <taxon>Lachnospirales</taxon>
        <taxon>Lachnospiraceae</taxon>
        <taxon>Butyrivibrio</taxon>
    </lineage>
</organism>
<evidence type="ECO:0000256" key="8">
    <source>
        <dbReference type="ARBA" id="ARBA00023010"/>
    </source>
</evidence>
<reference evidence="11 12" key="1">
    <citation type="submission" date="2016-10" db="EMBL/GenBank/DDBJ databases">
        <authorList>
            <person name="de Groot N.N."/>
        </authorList>
    </citation>
    <scope>NUCLEOTIDE SEQUENCE [LARGE SCALE GENOMIC DNA]</scope>
    <source>
        <strain evidence="11 12">AR40</strain>
    </source>
</reference>